<reference evidence="1" key="7">
    <citation type="submission" date="2025-05" db="UniProtKB">
        <authorList>
            <consortium name="Ensembl"/>
        </authorList>
    </citation>
    <scope>IDENTIFICATION</scope>
</reference>
<reference evidence="1" key="1">
    <citation type="journal article" date="2001" name="Nature">
        <title>Initial sequencing and analysis of the human genome.</title>
        <authorList>
            <consortium name="International Human Genome Sequencing Consortium"/>
            <person name="Lander E.S."/>
            <person name="Linton L.M."/>
            <person name="Birren B."/>
            <person name="Nusbaum C."/>
            <person name="Zody M.C."/>
            <person name="Baldwin J."/>
            <person name="Devon K."/>
            <person name="Dewar K."/>
            <person name="Doyle M."/>
            <person name="FitzHugh W."/>
            <person name="Funke R."/>
            <person name="Gage D."/>
            <person name="Harris K."/>
            <person name="Heaford A."/>
            <person name="Howland J."/>
            <person name="Kann L."/>
            <person name="Lehoczky J."/>
            <person name="LeVine R."/>
            <person name="McEwan P."/>
            <person name="McKernan K."/>
            <person name="Meldrim J."/>
            <person name="Mesirov J.P."/>
            <person name="Miranda C."/>
            <person name="Morris W."/>
            <person name="Naylor J."/>
            <person name="Raymond C."/>
            <person name="Rosetti M."/>
            <person name="Santos R."/>
            <person name="Sheridan A."/>
            <person name="Sougnez C."/>
            <person name="Stange-Thomann N."/>
            <person name="Stojanovic N."/>
            <person name="Subramanian A."/>
            <person name="Wyman D."/>
            <person name="Rogers J."/>
            <person name="Sulston J."/>
            <person name="Ainscough R."/>
            <person name="Beck S."/>
            <person name="Bentley D."/>
            <person name="Burton J."/>
            <person name="Clee C."/>
            <person name="Carter N."/>
            <person name="Coulson A."/>
            <person name="Deadman R."/>
            <person name="Deloukas P."/>
            <person name="Dunham A."/>
            <person name="Dunham I."/>
            <person name="Durbin R."/>
            <person name="French L."/>
            <person name="Grafham D."/>
            <person name="Gregory S."/>
            <person name="Hubbard T."/>
            <person name="Humphray S."/>
            <person name="Hunt A."/>
            <person name="Jones M."/>
            <person name="Lloyd C."/>
            <person name="McMurray A."/>
            <person name="Matthews L."/>
            <person name="Mercer S."/>
            <person name="Milne S."/>
            <person name="Mullikin J.C."/>
            <person name="Mungall A."/>
            <person name="Plumb R."/>
            <person name="Ross M."/>
            <person name="Shownkeen R."/>
            <person name="Sims S."/>
            <person name="Waterston R.H."/>
            <person name="Wilson R.K."/>
            <person name="Hillier L.W."/>
            <person name="McPherson J.D."/>
            <person name="Marra M.A."/>
            <person name="Mardis E.R."/>
            <person name="Fulton L.A."/>
            <person name="Chinwalla A.T."/>
            <person name="Pepin K.H."/>
            <person name="Gish W.R."/>
            <person name="Chissoe S.L."/>
            <person name="Wendl M.C."/>
            <person name="Delehaunty K.D."/>
            <person name="Miner T.L."/>
            <person name="Delehaunty A."/>
            <person name="Kramer J.B."/>
            <person name="Cook L.L."/>
            <person name="Fulton R.S."/>
            <person name="Johnson D.L."/>
            <person name="Minx P.J."/>
            <person name="Clifton S.W."/>
            <person name="Hawkins T."/>
            <person name="Branscomb E."/>
            <person name="Predki P."/>
            <person name="Richardson P."/>
            <person name="Wenning S."/>
            <person name="Slezak T."/>
            <person name="Doggett N."/>
            <person name="Cheng J.F."/>
            <person name="Olsen A."/>
            <person name="Lucas S."/>
            <person name="Elkin C."/>
            <person name="Uberbacher E."/>
            <person name="Frazier M."/>
            <person name="Gibbs R.A."/>
            <person name="Muzny D.M."/>
            <person name="Scherer S.E."/>
            <person name="Bouck J.B."/>
            <person name="Sodergren E.J."/>
            <person name="Worley K.C."/>
            <person name="Rives C.M."/>
            <person name="Gorrell J.H."/>
            <person name="Metzker M.L."/>
            <person name="Naylor S.L."/>
            <person name="Kucherlapati R.S."/>
            <person name="Nelson D.L."/>
            <person name="Weinstock G.M."/>
            <person name="Sakaki Y."/>
            <person name="Fujiyama A."/>
            <person name="Hattori M."/>
            <person name="Yada T."/>
            <person name="Toyoda A."/>
            <person name="Itoh T."/>
            <person name="Kawagoe C."/>
            <person name="Watanabe H."/>
            <person name="Totoki Y."/>
            <person name="Taylor T."/>
            <person name="Weissenbach J."/>
            <person name="Heilig R."/>
            <person name="Saurin W."/>
            <person name="Artiguenave F."/>
            <person name="Brottier P."/>
            <person name="Bruls T."/>
            <person name="Pelletier E."/>
            <person name="Robert C."/>
            <person name="Wincker P."/>
            <person name="Smith D.R."/>
            <person name="Doucette-Stamm L."/>
            <person name="Rubenfield M."/>
            <person name="Weinstock K."/>
            <person name="Lee H.M."/>
            <person name="Dubois J."/>
            <person name="Rosenthal A."/>
            <person name="Platzer M."/>
            <person name="Nyakatura G."/>
            <person name="Taudien S."/>
            <person name="Rump A."/>
            <person name="Yang H."/>
            <person name="Yu J."/>
            <person name="Wang J."/>
            <person name="Huang G."/>
            <person name="Gu J."/>
            <person name="Hood L."/>
            <person name="Rowen L."/>
            <person name="Madan A."/>
            <person name="Qin S."/>
            <person name="Davis R.W."/>
            <person name="Federspiel N.A."/>
            <person name="Abola A.P."/>
            <person name="Proctor M.J."/>
            <person name="Myers R.M."/>
            <person name="Schmutz J."/>
            <person name="Dickson M."/>
            <person name="Grimwood J."/>
            <person name="Cox D.R."/>
            <person name="Olson M.V."/>
            <person name="Kaul R."/>
            <person name="Raymond C."/>
            <person name="Shimizu N."/>
            <person name="Kawasaki K."/>
            <person name="Minoshima S."/>
            <person name="Evans G.A."/>
            <person name="Athanasiou M."/>
            <person name="Schultz R."/>
            <person name="Roe B.A."/>
            <person name="Chen F."/>
            <person name="Pan H."/>
            <person name="Ramser J."/>
            <person name="Lehrach H."/>
            <person name="Reinhardt R."/>
            <person name="McCombie W.R."/>
            <person name="de la Bastide M."/>
            <person name="Dedhia N."/>
            <person name="Blocker H."/>
            <person name="Hornischer K."/>
            <person name="Nordsiek G."/>
            <person name="Agarwala R."/>
            <person name="Aravind L."/>
            <person name="Bailey J.A."/>
            <person name="Bateman A."/>
            <person name="Batzoglou S."/>
            <person name="Birney E."/>
            <person name="Bork P."/>
            <person name="Brown D.G."/>
            <person name="Burge C.B."/>
            <person name="Cerutti L."/>
            <person name="Chen H.C."/>
            <person name="Church D."/>
            <person name="Clamp M."/>
            <person name="Copley R.R."/>
            <person name="Doerks T."/>
            <person name="Eddy S.R."/>
            <person name="Eichler E.E."/>
            <person name="Furey T.S."/>
            <person name="Galagan J."/>
            <person name="Gilbert J.G."/>
            <person name="Harmon C."/>
            <person name="Hayashizaki Y."/>
            <person name="Haussler D."/>
            <person name="Hermjakob H."/>
            <person name="Hokamp K."/>
            <person name="Jang W."/>
            <person name="Johnson L.S."/>
            <person name="Jones T.A."/>
            <person name="Kasif S."/>
            <person name="Kaspryzk A."/>
            <person name="Kennedy S."/>
            <person name="Kent W.J."/>
            <person name="Kitts P."/>
            <person name="Koonin E.V."/>
            <person name="Korf I."/>
            <person name="Kulp D."/>
            <person name="Lancet D."/>
            <person name="Lowe T.M."/>
            <person name="McLysaght A."/>
            <person name="Mikkelsen T."/>
            <person name="Moran J.V."/>
            <person name="Mulder N."/>
            <person name="Pollara V.J."/>
            <person name="Ponting C.P."/>
            <person name="Schuler G."/>
            <person name="Schultz J."/>
            <person name="Slater G."/>
            <person name="Smit A.F."/>
            <person name="Stupka E."/>
            <person name="Szustakowski J."/>
            <person name="Thierry-Mieg D."/>
            <person name="Thierry-Mieg J."/>
            <person name="Wagner L."/>
            <person name="Wallis J."/>
            <person name="Wheeler R."/>
            <person name="Williams A."/>
            <person name="Wolf Y.I."/>
            <person name="Wolfe K.H."/>
            <person name="Yang S.P."/>
            <person name="Yeh R.F."/>
            <person name="Collins F."/>
            <person name="Guyer M.S."/>
            <person name="Peterson J."/>
            <person name="Felsenfeld A."/>
            <person name="Wetterstrand K.A."/>
            <person name="Patrinos A."/>
            <person name="Morgan M.J."/>
            <person name="de Jong P."/>
            <person name="Catanese J.J."/>
            <person name="Osoegawa K."/>
            <person name="Shizuya H."/>
            <person name="Choi S."/>
            <person name="Chen Y.J."/>
        </authorList>
    </citation>
    <scope>NUCLEOTIDE SEQUENCE [LARGE SCALE GENOMIC DNA]</scope>
</reference>
<name>J3QL22_HUMAN</name>
<evidence type="ECO:0007829" key="5">
    <source>
        <dbReference type="PubMed" id="19413330"/>
    </source>
</evidence>
<dbReference type="AlphaFoldDB" id="J3QL22"/>
<dbReference type="HGNC" id="HGNC:2239">
    <property type="gene designation" value="COPS3"/>
</dbReference>
<reference evidence="7" key="6">
    <citation type="journal article" date="2012" name="Proc. Natl. Acad. Sci. U.S.A.">
        <title>N-terminal acetylome analyses and functional insights of the N-terminal acetyltransferase NatB.</title>
        <authorList>
            <person name="Van Damme P."/>
            <person name="Lasa M."/>
            <person name="Polevoda B."/>
            <person name="Gazquez C."/>
            <person name="Elosegui-Artola A."/>
            <person name="Kim D.S."/>
            <person name="De Juan-Pardo E."/>
            <person name="Demeyer K."/>
            <person name="Hole K."/>
            <person name="Larrea E."/>
            <person name="Timmerman E."/>
            <person name="Prieto J."/>
            <person name="Arnesen T."/>
            <person name="Sherman F."/>
            <person name="Gevaert K."/>
            <person name="Aldabe R."/>
        </authorList>
    </citation>
    <scope>IDENTIFICATION BY MASS SPECTROMETRY [LARGE SCALE ANALYSIS]</scope>
</reference>
<dbReference type="OrthoDB" id="29061at2759"/>
<dbReference type="Ensembl" id="ENST00000577246.5">
    <property type="protein sequence ID" value="ENSP00000464369.1"/>
    <property type="gene ID" value="ENSG00000141030.13"/>
</dbReference>
<dbReference type="HOGENOM" id="CLU_3428462_0_0_1"/>
<proteinExistence type="evidence at protein level"/>
<gene>
    <name evidence="1" type="primary">COPS3</name>
</gene>
<evidence type="ECO:0007829" key="7">
    <source>
        <dbReference type="PubMed" id="22814378"/>
    </source>
</evidence>
<reference evidence="5" key="4">
    <citation type="journal article" date="2009" name="Anal. Chem.">
        <title>Lys-N and trypsin cover complementary parts of the phosphoproteome in a refined SCX-based approach.</title>
        <authorList>
            <person name="Gauci S."/>
            <person name="Helbig A.O."/>
            <person name="Slijper M."/>
            <person name="Krijgsveld J."/>
            <person name="Heck A.J."/>
            <person name="Mohammed S."/>
        </authorList>
    </citation>
    <scope>IDENTIFICATION BY MASS SPECTROMETRY [LARGE SCALE ANALYSIS]</scope>
</reference>
<reference evidence="6" key="5">
    <citation type="journal article" date="2012" name="Mol. Cell. Proteomics">
        <title>Comparative large-scale characterisation of plant vs. mammal proteins reveals similar and idiosyncratic N-alpha acetylation features.</title>
        <authorList>
            <person name="Bienvenut W.V."/>
            <person name="Sumpton D."/>
            <person name="Martinez A."/>
            <person name="Lilla S."/>
            <person name="Espagne C."/>
            <person name="Meinnel T."/>
            <person name="Giglione C."/>
        </authorList>
    </citation>
    <scope>IDENTIFICATION BY MASS SPECTROMETRY [LARGE SCALE ANALYSIS]</scope>
</reference>
<dbReference type="Bgee" id="ENSG00000141030">
    <property type="expression patterns" value="Expressed in gastrocnemius and 209 other cell types or tissues"/>
</dbReference>
<reference evidence="1 2" key="3">
    <citation type="journal article" date="2006" name="Nature">
        <title>DNA sequence of human chromosome 17 and analysis of rearrangement in the human lineage.</title>
        <authorList>
            <person name="Zody M.C."/>
            <person name="Garber M."/>
            <person name="Adams D.J."/>
            <person name="Sharpe T."/>
            <person name="Harrow J."/>
            <person name="Lupski J.R."/>
            <person name="Nicholson C."/>
            <person name="Searle S.M."/>
            <person name="Wilming L."/>
            <person name="Young S.K."/>
            <person name="Abouelleil A."/>
            <person name="Allen N.R."/>
            <person name="Bi W."/>
            <person name="Bloom T."/>
            <person name="Borowsky M.L."/>
            <person name="Bugalter B.E."/>
            <person name="Butler J."/>
            <person name="Chang J.L."/>
            <person name="Chen C.K."/>
            <person name="Cook A."/>
            <person name="Corum B."/>
            <person name="Cuomo C.A."/>
            <person name="de Jong P.J."/>
            <person name="DeCaprio D."/>
            <person name="Dewar K."/>
            <person name="FitzGerald M."/>
            <person name="Gilbert J."/>
            <person name="Gibson R."/>
            <person name="Gnerre S."/>
            <person name="Goldstein S."/>
            <person name="Grafham D.V."/>
            <person name="Grocock R."/>
            <person name="Hafez N."/>
            <person name="Hagopian D.S."/>
            <person name="Hart E."/>
            <person name="Norman C.H."/>
            <person name="Humphray S."/>
            <person name="Jaffe D.B."/>
            <person name="Jones M."/>
            <person name="Kamal M."/>
            <person name="Khodiyar V.K."/>
            <person name="LaButti K."/>
            <person name="Laird G."/>
            <person name="Lehoczky J."/>
            <person name="Liu X."/>
            <person name="Lokyitsang T."/>
            <person name="Loveland J."/>
            <person name="Lui A."/>
            <person name="Macdonald P."/>
            <person name="Major J.E."/>
            <person name="Matthews L."/>
            <person name="Mauceli E."/>
            <person name="McCarroll S.A."/>
            <person name="Mihalev A.H."/>
            <person name="Mudge J."/>
            <person name="Nguyen C."/>
            <person name="Nicol R."/>
            <person name="O'Leary S.B."/>
            <person name="Osoegawa K."/>
            <person name="Schwartz D.C."/>
            <person name="Shaw-Smith C."/>
            <person name="Stankiewicz P."/>
            <person name="Steward C."/>
            <person name="Swarbreck D."/>
            <person name="Venkataraman V."/>
            <person name="Whittaker C.A."/>
            <person name="Yang X."/>
            <person name="Zimmer A.R."/>
            <person name="Bradley A."/>
            <person name="Hubbard T."/>
            <person name="Birren B.W."/>
            <person name="Rogers J."/>
            <person name="Lander E.S."/>
            <person name="Nusbaum C."/>
        </authorList>
    </citation>
    <scope>NUCLEOTIDE SEQUENCE [LARGE SCALE GENOMIC DNA]</scope>
</reference>
<sequence>MASALEQFVNSVRQLSAQGL</sequence>
<keyword evidence="2" id="KW-1185">Reference proteome</keyword>
<evidence type="ECO:0007829" key="6">
    <source>
        <dbReference type="PubMed" id="22223895"/>
    </source>
</evidence>
<evidence type="ECO:0007829" key="3">
    <source>
        <dbReference type="PeptideAtlas" id="J3QL22"/>
    </source>
</evidence>
<organism evidence="1 2">
    <name type="scientific">Homo sapiens</name>
    <name type="common">Human</name>
    <dbReference type="NCBI Taxonomy" id="9606"/>
    <lineage>
        <taxon>Eukaryota</taxon>
        <taxon>Metazoa</taxon>
        <taxon>Chordata</taxon>
        <taxon>Craniata</taxon>
        <taxon>Vertebrata</taxon>
        <taxon>Euteleostomi</taxon>
        <taxon>Mammalia</taxon>
        <taxon>Eutheria</taxon>
        <taxon>Euarchontoglires</taxon>
        <taxon>Primates</taxon>
        <taxon>Haplorrhini</taxon>
        <taxon>Catarrhini</taxon>
        <taxon>Hominidae</taxon>
        <taxon>Homo</taxon>
    </lineage>
</organism>
<evidence type="ECO:0000313" key="2">
    <source>
        <dbReference type="Proteomes" id="UP000005640"/>
    </source>
</evidence>
<dbReference type="GeneTree" id="ENSGT00940000153653"/>
<dbReference type="OpenTargets" id="ENSG00000141030"/>
<reference evidence="1" key="2">
    <citation type="journal article" date="2004" name="Nature">
        <title>Finishing the euchromatic sequence of the human genome.</title>
        <authorList>
            <consortium name="International Human Genome Sequencing Consortium"/>
        </authorList>
    </citation>
    <scope>NUCLEOTIDE SEQUENCE [LARGE SCALE GENOMIC DNA]</scope>
</reference>
<keyword evidence="3 4" id="KW-1267">Proteomics identification</keyword>
<accession>J3QL22</accession>
<dbReference type="EMBL" id="AC055811">
    <property type="status" value="NOT_ANNOTATED_CDS"/>
    <property type="molecule type" value="Genomic_DNA"/>
</dbReference>
<dbReference type="Ensembl" id="ENST00000577210.5">
    <property type="protein sequence ID" value="ENSP00000463340.1"/>
    <property type="gene ID" value="ENSG00000141030.13"/>
</dbReference>
<protein>
    <submittedName>
        <fullName evidence="1">COP9 signalosome subunit 3</fullName>
    </submittedName>
</protein>
<dbReference type="ExpressionAtlas" id="J3QL22">
    <property type="expression patterns" value="baseline and differential"/>
</dbReference>
<dbReference type="ChiTaRS" id="COPS3">
    <property type="organism name" value="human"/>
</dbReference>
<dbReference type="Proteomes" id="UP000005640">
    <property type="component" value="Chromosome 17"/>
</dbReference>
<evidence type="ECO:0007829" key="4">
    <source>
        <dbReference type="ProteomicsDB" id="J3QL22"/>
    </source>
</evidence>
<evidence type="ECO:0000313" key="1">
    <source>
        <dbReference type="Ensembl" id="ENSP00000463340.1"/>
    </source>
</evidence>
<dbReference type="UCSC" id="uc060bwf.1">
    <property type="organism name" value="human"/>
</dbReference>
<dbReference type="VEuPathDB" id="HostDB:ENSG00000141030"/>